<evidence type="ECO:0000256" key="7">
    <source>
        <dbReference type="ARBA" id="ARBA00023146"/>
    </source>
</evidence>
<evidence type="ECO:0000256" key="5">
    <source>
        <dbReference type="ARBA" id="ARBA00022840"/>
    </source>
</evidence>
<evidence type="ECO:0000256" key="4">
    <source>
        <dbReference type="ARBA" id="ARBA00022741"/>
    </source>
</evidence>
<dbReference type="PANTHER" id="PTHR11946">
    <property type="entry name" value="VALYL-TRNA SYNTHETASES"/>
    <property type="match status" value="1"/>
</dbReference>
<name>A0AA40LS61_CNENI</name>
<evidence type="ECO:0000256" key="6">
    <source>
        <dbReference type="ARBA" id="ARBA00022917"/>
    </source>
</evidence>
<dbReference type="Proteomes" id="UP001177744">
    <property type="component" value="Unassembled WGS sequence"/>
</dbReference>
<organism evidence="9 10">
    <name type="scientific">Cnephaeus nilssonii</name>
    <name type="common">Northern bat</name>
    <name type="synonym">Eptesicus nilssonii</name>
    <dbReference type="NCBI Taxonomy" id="3371016"/>
    <lineage>
        <taxon>Eukaryota</taxon>
        <taxon>Metazoa</taxon>
        <taxon>Chordata</taxon>
        <taxon>Craniata</taxon>
        <taxon>Vertebrata</taxon>
        <taxon>Euteleostomi</taxon>
        <taxon>Mammalia</taxon>
        <taxon>Eutheria</taxon>
        <taxon>Laurasiatheria</taxon>
        <taxon>Chiroptera</taxon>
        <taxon>Yangochiroptera</taxon>
        <taxon>Vespertilionidae</taxon>
        <taxon>Cnephaeus</taxon>
    </lineage>
</organism>
<dbReference type="PANTHER" id="PTHR11946:SF109">
    <property type="entry name" value="VALINE--TRNA LIGASE"/>
    <property type="match status" value="1"/>
</dbReference>
<evidence type="ECO:0000313" key="10">
    <source>
        <dbReference type="Proteomes" id="UP001177744"/>
    </source>
</evidence>
<keyword evidence="6" id="KW-0648">Protein biosynthesis</keyword>
<keyword evidence="7" id="KW-0030">Aminoacyl-tRNA synthetase</keyword>
<keyword evidence="3" id="KW-0436">Ligase</keyword>
<evidence type="ECO:0000256" key="8">
    <source>
        <dbReference type="ARBA" id="ARBA00029936"/>
    </source>
</evidence>
<comment type="caution">
    <text evidence="9">The sequence shown here is derived from an EMBL/GenBank/DDBJ whole genome shotgun (WGS) entry which is preliminary data.</text>
</comment>
<dbReference type="Gene3D" id="1.10.730.10">
    <property type="entry name" value="Isoleucyl-tRNA Synthetase, Domain 1"/>
    <property type="match status" value="1"/>
</dbReference>
<dbReference type="GO" id="GO:0005524">
    <property type="term" value="F:ATP binding"/>
    <property type="evidence" value="ECO:0007669"/>
    <property type="project" value="UniProtKB-KW"/>
</dbReference>
<dbReference type="AlphaFoldDB" id="A0AA40LS61"/>
<protein>
    <recommendedName>
        <fullName evidence="2">valine--tRNA ligase</fullName>
        <ecNumber evidence="2">6.1.1.9</ecNumber>
    </recommendedName>
    <alternativeName>
        <fullName evidence="8">Valyl-tRNA synthetase</fullName>
    </alternativeName>
</protein>
<evidence type="ECO:0000313" key="9">
    <source>
        <dbReference type="EMBL" id="KAK1343755.1"/>
    </source>
</evidence>
<comment type="similarity">
    <text evidence="1">Belongs to the class-I aminoacyl-tRNA synthetase family.</text>
</comment>
<sequence>MSKSLGNVIDPLDVHPGSLPAGPPWPCGTDALWFGLCTYTSQGRDINLDVNRILGYCHFCNKLWTATKFALCRLGKGFVPSATSEPGGHESLLDRWIHSLLTEGPESQQPSTASGSMSSVMSAWNLKPVLSGVDQVTAECARRTLYTCLDIGLRLLSLFIHFMTEELKDPEAVVALKLALSIAQALGFLGADYNFIRTRSDCFLEVANEATGALALAVSGYICRRWPICPGAGGSCAPGLRRGPGCSVLAREPGKLQARHGEAERQAQHLQECSTAVGYPVKVSLKVQEADEAKLQQTEAELREMA</sequence>
<dbReference type="GO" id="GO:0006438">
    <property type="term" value="P:valyl-tRNA aminoacylation"/>
    <property type="evidence" value="ECO:0007669"/>
    <property type="project" value="InterPro"/>
</dbReference>
<evidence type="ECO:0000256" key="3">
    <source>
        <dbReference type="ARBA" id="ARBA00022598"/>
    </source>
</evidence>
<evidence type="ECO:0000256" key="2">
    <source>
        <dbReference type="ARBA" id="ARBA00013169"/>
    </source>
</evidence>
<dbReference type="GO" id="GO:0004832">
    <property type="term" value="F:valine-tRNA ligase activity"/>
    <property type="evidence" value="ECO:0007669"/>
    <property type="project" value="UniProtKB-EC"/>
</dbReference>
<keyword evidence="4" id="KW-0547">Nucleotide-binding</keyword>
<accession>A0AA40LS61</accession>
<dbReference type="InterPro" id="IPR009080">
    <property type="entry name" value="tRNAsynth_Ia_anticodon-bd"/>
</dbReference>
<dbReference type="EMBL" id="JAULJE010000004">
    <property type="protein sequence ID" value="KAK1343755.1"/>
    <property type="molecule type" value="Genomic_DNA"/>
</dbReference>
<reference evidence="9" key="1">
    <citation type="submission" date="2023-06" db="EMBL/GenBank/DDBJ databases">
        <title>Reference genome for the Northern bat (Eptesicus nilssonii), a most northern bat species.</title>
        <authorList>
            <person name="Laine V.N."/>
            <person name="Pulliainen A.T."/>
            <person name="Lilley T.M."/>
        </authorList>
    </citation>
    <scope>NUCLEOTIDE SEQUENCE</scope>
    <source>
        <strain evidence="9">BLF_Eptnil</strain>
        <tissue evidence="9">Kidney</tissue>
    </source>
</reference>
<gene>
    <name evidence="9" type="ORF">QTO34_014308</name>
</gene>
<dbReference type="EC" id="6.1.1.9" evidence="2"/>
<dbReference type="SUPFAM" id="SSF52374">
    <property type="entry name" value="Nucleotidylyl transferase"/>
    <property type="match status" value="1"/>
</dbReference>
<dbReference type="InterPro" id="IPR002303">
    <property type="entry name" value="Valyl-tRNA_ligase"/>
</dbReference>
<dbReference type="SUPFAM" id="SSF47323">
    <property type="entry name" value="Anticodon-binding domain of a subclass of class I aminoacyl-tRNA synthetases"/>
    <property type="match status" value="1"/>
</dbReference>
<dbReference type="GO" id="GO:0005829">
    <property type="term" value="C:cytosol"/>
    <property type="evidence" value="ECO:0007669"/>
    <property type="project" value="TreeGrafter"/>
</dbReference>
<evidence type="ECO:0000256" key="1">
    <source>
        <dbReference type="ARBA" id="ARBA00005594"/>
    </source>
</evidence>
<keyword evidence="5" id="KW-0067">ATP-binding</keyword>
<proteinExistence type="inferred from homology"/>
<keyword evidence="10" id="KW-1185">Reference proteome</keyword>